<gene>
    <name evidence="2" type="ORF">LJ655_10810</name>
</gene>
<proteinExistence type="predicted"/>
<accession>A0ABS8KC88</accession>
<keyword evidence="1" id="KW-0812">Transmembrane</keyword>
<dbReference type="RefSeq" id="WP_230561236.1">
    <property type="nucleotide sequence ID" value="NZ_JAJITC010000005.1"/>
</dbReference>
<reference evidence="2 3" key="1">
    <citation type="submission" date="2021-11" db="EMBL/GenBank/DDBJ databases">
        <authorList>
            <person name="Oh E.-T."/>
            <person name="Kim S.-B."/>
        </authorList>
    </citation>
    <scope>NUCLEOTIDE SEQUENCE [LARGE SCALE GENOMIC DNA]</scope>
    <source>
        <strain evidence="2 3">MMS20-SJTN17</strain>
    </source>
</reference>
<organism evidence="2 3">
    <name type="scientific">Paraburkholderia translucens</name>
    <dbReference type="NCBI Taxonomy" id="2886945"/>
    <lineage>
        <taxon>Bacteria</taxon>
        <taxon>Pseudomonadati</taxon>
        <taxon>Pseudomonadota</taxon>
        <taxon>Betaproteobacteria</taxon>
        <taxon>Burkholderiales</taxon>
        <taxon>Burkholderiaceae</taxon>
        <taxon>Paraburkholderia</taxon>
    </lineage>
</organism>
<dbReference type="Proteomes" id="UP001430614">
    <property type="component" value="Unassembled WGS sequence"/>
</dbReference>
<protein>
    <recommendedName>
        <fullName evidence="4">Transmembrane protein</fullName>
    </recommendedName>
</protein>
<sequence>MTTLAILFAVVLLINVMPAFAPPTWMAMSWIGFNVPEGNPFVFAIVAASAATLGRLILATFARSLVRGRLMRESDRQNIDVVKVWLEKHKTMTVGAFFFYALSPFPSNYLFIAYGLSGLPLRVIGAAFFVGRTVSYAIWAHLGRLVSARIDPEVQFEGGYLSGYFVVTQLVLLGLVYILMKLDWKMLLEQRKLVWRRSLKRPGHGDQSHTTEH</sequence>
<keyword evidence="1" id="KW-0472">Membrane</keyword>
<evidence type="ECO:0008006" key="4">
    <source>
        <dbReference type="Google" id="ProtNLM"/>
    </source>
</evidence>
<feature type="transmembrane region" description="Helical" evidence="1">
    <location>
        <begin position="42"/>
        <end position="66"/>
    </location>
</feature>
<keyword evidence="3" id="KW-1185">Reference proteome</keyword>
<name>A0ABS8KC88_9BURK</name>
<evidence type="ECO:0000256" key="1">
    <source>
        <dbReference type="SAM" id="Phobius"/>
    </source>
</evidence>
<evidence type="ECO:0000313" key="3">
    <source>
        <dbReference type="Proteomes" id="UP001430614"/>
    </source>
</evidence>
<comment type="caution">
    <text evidence="2">The sequence shown here is derived from an EMBL/GenBank/DDBJ whole genome shotgun (WGS) entry which is preliminary data.</text>
</comment>
<feature type="transmembrane region" description="Helical" evidence="1">
    <location>
        <begin position="159"/>
        <end position="180"/>
    </location>
</feature>
<keyword evidence="1" id="KW-1133">Transmembrane helix</keyword>
<dbReference type="EMBL" id="JAJITC010000005">
    <property type="protein sequence ID" value="MCC8402376.1"/>
    <property type="molecule type" value="Genomic_DNA"/>
</dbReference>
<evidence type="ECO:0000313" key="2">
    <source>
        <dbReference type="EMBL" id="MCC8402376.1"/>
    </source>
</evidence>
<feature type="transmembrane region" description="Helical" evidence="1">
    <location>
        <begin position="119"/>
        <end position="139"/>
    </location>
</feature>